<dbReference type="Proteomes" id="UP000308600">
    <property type="component" value="Unassembled WGS sequence"/>
</dbReference>
<accession>A0ACD3AXN7</accession>
<gene>
    <name evidence="1" type="ORF">BDN72DRAFT_896693</name>
</gene>
<name>A0ACD3AXN7_9AGAR</name>
<evidence type="ECO:0000313" key="1">
    <source>
        <dbReference type="EMBL" id="TFK70109.1"/>
    </source>
</evidence>
<keyword evidence="2" id="KW-1185">Reference proteome</keyword>
<reference evidence="1 2" key="1">
    <citation type="journal article" date="2019" name="Nat. Ecol. Evol.">
        <title>Megaphylogeny resolves global patterns of mushroom evolution.</title>
        <authorList>
            <person name="Varga T."/>
            <person name="Krizsan K."/>
            <person name="Foldi C."/>
            <person name="Dima B."/>
            <person name="Sanchez-Garcia M."/>
            <person name="Sanchez-Ramirez S."/>
            <person name="Szollosi G.J."/>
            <person name="Szarkandi J.G."/>
            <person name="Papp V."/>
            <person name="Albert L."/>
            <person name="Andreopoulos W."/>
            <person name="Angelini C."/>
            <person name="Antonin V."/>
            <person name="Barry K.W."/>
            <person name="Bougher N.L."/>
            <person name="Buchanan P."/>
            <person name="Buyck B."/>
            <person name="Bense V."/>
            <person name="Catcheside P."/>
            <person name="Chovatia M."/>
            <person name="Cooper J."/>
            <person name="Damon W."/>
            <person name="Desjardin D."/>
            <person name="Finy P."/>
            <person name="Geml J."/>
            <person name="Haridas S."/>
            <person name="Hughes K."/>
            <person name="Justo A."/>
            <person name="Karasinski D."/>
            <person name="Kautmanova I."/>
            <person name="Kiss B."/>
            <person name="Kocsube S."/>
            <person name="Kotiranta H."/>
            <person name="LaButti K.M."/>
            <person name="Lechner B.E."/>
            <person name="Liimatainen K."/>
            <person name="Lipzen A."/>
            <person name="Lukacs Z."/>
            <person name="Mihaltcheva S."/>
            <person name="Morgado L.N."/>
            <person name="Niskanen T."/>
            <person name="Noordeloos M.E."/>
            <person name="Ohm R.A."/>
            <person name="Ortiz-Santana B."/>
            <person name="Ovrebo C."/>
            <person name="Racz N."/>
            <person name="Riley R."/>
            <person name="Savchenko A."/>
            <person name="Shiryaev A."/>
            <person name="Soop K."/>
            <person name="Spirin V."/>
            <person name="Szebenyi C."/>
            <person name="Tomsovsky M."/>
            <person name="Tulloss R.E."/>
            <person name="Uehling J."/>
            <person name="Grigoriev I.V."/>
            <person name="Vagvolgyi C."/>
            <person name="Papp T."/>
            <person name="Martin F.M."/>
            <person name="Miettinen O."/>
            <person name="Hibbett D.S."/>
            <person name="Nagy L.G."/>
        </authorList>
    </citation>
    <scope>NUCLEOTIDE SEQUENCE [LARGE SCALE GENOMIC DNA]</scope>
    <source>
        <strain evidence="1 2">NL-1719</strain>
    </source>
</reference>
<protein>
    <submittedName>
        <fullName evidence="1">Uncharacterized protein</fullName>
    </submittedName>
</protein>
<proteinExistence type="predicted"/>
<sequence>MTLTISGPLPDIPQELVDHIFHSLADDKNALKNCSLVSKAVARICRSHLFRSVTLQAPPYYVRLQGELYPREDKSINIWQMLHRHPYLLQTIKVLIIESGAEQMYHRRFLMRPFTTTLFPFQASTQCALEEFKLVLQPERKAARSQASQHQDWDDIRSFFSCQGVSRCSVMVTLDLEGIQCFPYEFLRLFPNLRKLRFAPGKNLATRGWNERSVTQQPTLPQEGCINIQELELVELLDRPTWFYLVKSLNYSTMRKLTVVHRSSEIMPQLHALLVSVGPYIEELTWNPSTTLGGGEGLPLTTFTKLHALKLTGIHPAQFNCQLLQWIYGTIKNIPRSTSSTTNKSACTLERITLDFPHLELSPGHSSLPLCSIRHPEIGDCRLVIDLPLYSSQLIAQMVEVYRSIDAMLDEMANFKCLKVVVATQDSDAELVQAFPLLAKKNKAIIEQIPVCWHRVQEKWDKEELLSKIDDVAV</sequence>
<evidence type="ECO:0000313" key="2">
    <source>
        <dbReference type="Proteomes" id="UP000308600"/>
    </source>
</evidence>
<organism evidence="1 2">
    <name type="scientific">Pluteus cervinus</name>
    <dbReference type="NCBI Taxonomy" id="181527"/>
    <lineage>
        <taxon>Eukaryota</taxon>
        <taxon>Fungi</taxon>
        <taxon>Dikarya</taxon>
        <taxon>Basidiomycota</taxon>
        <taxon>Agaricomycotina</taxon>
        <taxon>Agaricomycetes</taxon>
        <taxon>Agaricomycetidae</taxon>
        <taxon>Agaricales</taxon>
        <taxon>Pluteineae</taxon>
        <taxon>Pluteaceae</taxon>
        <taxon>Pluteus</taxon>
    </lineage>
</organism>
<dbReference type="EMBL" id="ML208318">
    <property type="protein sequence ID" value="TFK70109.1"/>
    <property type="molecule type" value="Genomic_DNA"/>
</dbReference>